<sequence>MTALKAGIELKLEDGADLAAKINPRLVGLRLTEKREGEADEFELTLQNADGLLAVPDAGRVLTLALGWLSGDSVPLGLVDKGRFTIAEVGMEGPPDVVTIKGQSADLTGLLRQRRTKAWKNTTLGAILQEIATRHGRTAQVDAGLAALAISAIEQEGKSDMALVADLGRRYDAIATWKDGRLIFLPIGKSATAGGIALPGASLEKRDGWRWSFTQADREKYDGASAQWQDQAAGRRRTVGTGGDNPRKLKRVYASEPEARQAAEAAKARAERAPFSFSYDLAIADPALQPDMRVSLSGWGAKVDGIAWLIKSVATNFGSGGLRQSIEMESA</sequence>
<organism evidence="1 2">
    <name type="scientific">Qipengyuania citrea LAMA 915</name>
    <dbReference type="NCBI Taxonomy" id="1306953"/>
    <lineage>
        <taxon>Bacteria</taxon>
        <taxon>Pseudomonadati</taxon>
        <taxon>Pseudomonadota</taxon>
        <taxon>Alphaproteobacteria</taxon>
        <taxon>Sphingomonadales</taxon>
        <taxon>Erythrobacteraceae</taxon>
        <taxon>Qipengyuania</taxon>
    </lineage>
</organism>
<proteinExistence type="predicted"/>
<reference evidence="1" key="1">
    <citation type="submission" date="2015-02" db="EMBL/GenBank/DDBJ databases">
        <authorList>
            <person name="Chooi Y.-H."/>
        </authorList>
    </citation>
    <scope>NUCLEOTIDE SEQUENCE [LARGE SCALE GENOMIC DNA]</scope>
    <source>
        <strain evidence="1">LAMA 915</strain>
    </source>
</reference>
<gene>
    <name evidence="1" type="ORF">J121_414</name>
</gene>
<dbReference type="PATRIC" id="fig|1306953.7.peg.417"/>
<accession>A0A0L1KEY5</accession>
<dbReference type="EMBL" id="JYNE01000022">
    <property type="protein sequence ID" value="KNH02630.1"/>
    <property type="molecule type" value="Genomic_DNA"/>
</dbReference>
<dbReference type="SUPFAM" id="SSF69279">
    <property type="entry name" value="Phage tail proteins"/>
    <property type="match status" value="1"/>
</dbReference>
<protein>
    <submittedName>
        <fullName evidence="1">Hypothecal protein</fullName>
    </submittedName>
</protein>
<dbReference type="Pfam" id="PF05954">
    <property type="entry name" value="Phage_GPD"/>
    <property type="match status" value="1"/>
</dbReference>
<evidence type="ECO:0000313" key="2">
    <source>
        <dbReference type="Proteomes" id="UP000037446"/>
    </source>
</evidence>
<dbReference type="STRING" id="1306953.J121_414"/>
<name>A0A0L1KEY5_9SPHN</name>
<dbReference type="Proteomes" id="UP000037446">
    <property type="component" value="Unassembled WGS sequence"/>
</dbReference>
<evidence type="ECO:0000313" key="1">
    <source>
        <dbReference type="EMBL" id="KNH02630.1"/>
    </source>
</evidence>
<dbReference type="AlphaFoldDB" id="A0A0L1KEY5"/>
<dbReference type="RefSeq" id="WP_050600047.1">
    <property type="nucleotide sequence ID" value="NZ_JYNE01000022.1"/>
</dbReference>
<comment type="caution">
    <text evidence="1">The sequence shown here is derived from an EMBL/GenBank/DDBJ whole genome shotgun (WGS) entry which is preliminary data.</text>
</comment>